<sequence length="106" mass="12178">MGSFRNFKKPKRATISQSFRNLNITIGNLLLQIFWIFPINSTPDRNTSPQNLLHCPAQILSYRSRTHNLGNLDDIIKRYIPIMLYVLGLLPVSLGLLQRLDNQSRG</sequence>
<keyword evidence="1" id="KW-0812">Transmembrane</keyword>
<evidence type="ECO:0000256" key="1">
    <source>
        <dbReference type="SAM" id="Phobius"/>
    </source>
</evidence>
<gene>
    <name evidence="2" type="ORF">OIU77_005531</name>
</gene>
<evidence type="ECO:0000313" key="3">
    <source>
        <dbReference type="Proteomes" id="UP001141253"/>
    </source>
</evidence>
<name>A0ABQ9APR0_9ROSI</name>
<keyword evidence="1" id="KW-1133">Transmembrane helix</keyword>
<reference evidence="2" key="2">
    <citation type="journal article" date="2023" name="Int. J. Mol. Sci.">
        <title>De Novo Assembly and Annotation of 11 Diverse Shrub Willow (Salix) Genomes Reveals Novel Gene Organization in Sex-Linked Regions.</title>
        <authorList>
            <person name="Hyden B."/>
            <person name="Feng K."/>
            <person name="Yates T.B."/>
            <person name="Jawdy S."/>
            <person name="Cereghino C."/>
            <person name="Smart L.B."/>
            <person name="Muchero W."/>
        </authorList>
    </citation>
    <scope>NUCLEOTIDE SEQUENCE</scope>
    <source>
        <tissue evidence="2">Shoot tip</tissue>
    </source>
</reference>
<comment type="caution">
    <text evidence="2">The sequence shown here is derived from an EMBL/GenBank/DDBJ whole genome shotgun (WGS) entry which is preliminary data.</text>
</comment>
<accession>A0ABQ9APR0</accession>
<keyword evidence="1" id="KW-0472">Membrane</keyword>
<dbReference type="EMBL" id="JAPFFI010000017">
    <property type="protein sequence ID" value="KAJ6354947.1"/>
    <property type="molecule type" value="Genomic_DNA"/>
</dbReference>
<feature type="transmembrane region" description="Helical" evidence="1">
    <location>
        <begin position="79"/>
        <end position="97"/>
    </location>
</feature>
<keyword evidence="3" id="KW-1185">Reference proteome</keyword>
<evidence type="ECO:0000313" key="2">
    <source>
        <dbReference type="EMBL" id="KAJ6354947.1"/>
    </source>
</evidence>
<proteinExistence type="predicted"/>
<dbReference type="Proteomes" id="UP001141253">
    <property type="component" value="Chromosome 18"/>
</dbReference>
<protein>
    <submittedName>
        <fullName evidence="2">Uncharacterized protein</fullName>
    </submittedName>
</protein>
<organism evidence="2 3">
    <name type="scientific">Salix suchowensis</name>
    <dbReference type="NCBI Taxonomy" id="1278906"/>
    <lineage>
        <taxon>Eukaryota</taxon>
        <taxon>Viridiplantae</taxon>
        <taxon>Streptophyta</taxon>
        <taxon>Embryophyta</taxon>
        <taxon>Tracheophyta</taxon>
        <taxon>Spermatophyta</taxon>
        <taxon>Magnoliopsida</taxon>
        <taxon>eudicotyledons</taxon>
        <taxon>Gunneridae</taxon>
        <taxon>Pentapetalae</taxon>
        <taxon>rosids</taxon>
        <taxon>fabids</taxon>
        <taxon>Malpighiales</taxon>
        <taxon>Salicaceae</taxon>
        <taxon>Saliceae</taxon>
        <taxon>Salix</taxon>
    </lineage>
</organism>
<feature type="transmembrane region" description="Helical" evidence="1">
    <location>
        <begin position="21"/>
        <end position="39"/>
    </location>
</feature>
<reference evidence="2" key="1">
    <citation type="submission" date="2022-10" db="EMBL/GenBank/DDBJ databases">
        <authorList>
            <person name="Hyden B.L."/>
            <person name="Feng K."/>
            <person name="Yates T."/>
            <person name="Jawdy S."/>
            <person name="Smart L.B."/>
            <person name="Muchero W."/>
        </authorList>
    </citation>
    <scope>NUCLEOTIDE SEQUENCE</scope>
    <source>
        <tissue evidence="2">Shoot tip</tissue>
    </source>
</reference>